<keyword evidence="7" id="KW-1185">Reference proteome</keyword>
<accession>A0ABD2Y9U3</accession>
<evidence type="ECO:0000313" key="6">
    <source>
        <dbReference type="EMBL" id="KAL3504231.1"/>
    </source>
</evidence>
<dbReference type="SUPFAM" id="SSF52096">
    <property type="entry name" value="ClpP/crotonase"/>
    <property type="match status" value="1"/>
</dbReference>
<evidence type="ECO:0000256" key="3">
    <source>
        <dbReference type="ARBA" id="ARBA00025888"/>
    </source>
</evidence>
<comment type="subunit">
    <text evidence="3">Heterohexadecamer of 8 large chains and 8 small chains; disulfide-linked. The disulfide link is formed within the large subunit homodimers.</text>
</comment>
<organism evidence="6 7">
    <name type="scientific">Cinchona calisaya</name>
    <dbReference type="NCBI Taxonomy" id="153742"/>
    <lineage>
        <taxon>Eukaryota</taxon>
        <taxon>Viridiplantae</taxon>
        <taxon>Streptophyta</taxon>
        <taxon>Embryophyta</taxon>
        <taxon>Tracheophyta</taxon>
        <taxon>Spermatophyta</taxon>
        <taxon>Magnoliopsida</taxon>
        <taxon>eudicotyledons</taxon>
        <taxon>Gunneridae</taxon>
        <taxon>Pentapetalae</taxon>
        <taxon>asterids</taxon>
        <taxon>lamiids</taxon>
        <taxon>Gentianales</taxon>
        <taxon>Rubiaceae</taxon>
        <taxon>Cinchonoideae</taxon>
        <taxon>Cinchoneae</taxon>
        <taxon>Cinchona</taxon>
    </lineage>
</organism>
<evidence type="ECO:0000259" key="4">
    <source>
        <dbReference type="PROSITE" id="PS50980"/>
    </source>
</evidence>
<proteinExistence type="predicted"/>
<dbReference type="Gene3D" id="3.90.226.10">
    <property type="entry name" value="2-enoyl-CoA Hydratase, Chain A, domain 1"/>
    <property type="match status" value="1"/>
</dbReference>
<dbReference type="Gene3D" id="3.20.20.110">
    <property type="entry name" value="Ribulose bisphosphate carboxylase, large subunit, C-terminal domain"/>
    <property type="match status" value="2"/>
</dbReference>
<comment type="caution">
    <text evidence="6">The sequence shown here is derived from an EMBL/GenBank/DDBJ whole genome shotgun (WGS) entry which is preliminary data.</text>
</comment>
<dbReference type="Proteomes" id="UP001630127">
    <property type="component" value="Unassembled WGS sequence"/>
</dbReference>
<gene>
    <name evidence="5" type="ORF">ACH5RR_034066</name>
    <name evidence="6" type="ORF">ACH5RR_034072</name>
</gene>
<dbReference type="AlphaFoldDB" id="A0ABD2Y9U3"/>
<dbReference type="InterPro" id="IPR036376">
    <property type="entry name" value="RuBisCO_lsu_C_sf"/>
</dbReference>
<dbReference type="InterPro" id="IPR000685">
    <property type="entry name" value="RuBisCO_lsu_C"/>
</dbReference>
<dbReference type="EMBL" id="JBJUIK010000014">
    <property type="protein sequence ID" value="KAL3504225.1"/>
    <property type="molecule type" value="Genomic_DNA"/>
</dbReference>
<evidence type="ECO:0000256" key="1">
    <source>
        <dbReference type="ARBA" id="ARBA00022481"/>
    </source>
</evidence>
<evidence type="ECO:0000256" key="2">
    <source>
        <dbReference type="ARBA" id="ARBA00025664"/>
    </source>
</evidence>
<dbReference type="InterPro" id="IPR011762">
    <property type="entry name" value="COA_CT_N"/>
</dbReference>
<protein>
    <recommendedName>
        <fullName evidence="4">CoA carboxyltransferase N-terminal domain-containing protein</fullName>
    </recommendedName>
</protein>
<keyword evidence="1" id="KW-0488">Methylation</keyword>
<dbReference type="PANTHER" id="PTHR42704">
    <property type="entry name" value="RIBULOSE BISPHOSPHATE CARBOXYLASE"/>
    <property type="match status" value="1"/>
</dbReference>
<evidence type="ECO:0000313" key="7">
    <source>
        <dbReference type="Proteomes" id="UP001630127"/>
    </source>
</evidence>
<dbReference type="InterPro" id="IPR029045">
    <property type="entry name" value="ClpP/crotonase-like_dom_sf"/>
</dbReference>
<dbReference type="Pfam" id="PF00016">
    <property type="entry name" value="RuBisCO_large"/>
    <property type="match status" value="1"/>
</dbReference>
<evidence type="ECO:0000313" key="5">
    <source>
        <dbReference type="EMBL" id="KAL3504225.1"/>
    </source>
</evidence>
<feature type="domain" description="CoA carboxyltransferase N-terminal" evidence="4">
    <location>
        <begin position="80"/>
        <end position="206"/>
    </location>
</feature>
<name>A0ABD2Y9U3_9GENT</name>
<dbReference type="SUPFAM" id="SSF51649">
    <property type="entry name" value="RuBisCo, C-terminal domain"/>
    <property type="match status" value="1"/>
</dbReference>
<comment type="function">
    <text evidence="2">RuBisCO catalyzes two reactions: the carboxylation of D-ribulose 1,5-bisphosphate, the primary event in carbon dioxide fixation, as well as the oxidative fragmentation of the pentose substrate in the photorespiration process. Both reactions occur simultaneously and in competition at the same active site.</text>
</comment>
<sequence>MKGHYLNATVGGFTANTSLAHSCQDNGLLLHIHCAMHVVIDKKKNRGVHFRVLAKALCLSGGDHIHIGAVVNRIALEACVKTRNEGCNLDTEGNEIIHEASKWILELAVACEVWKEISSDRIKLSINPSTWDPMDEDMVSLDPIEFYSEEELNKDHIDSCQKTIGLTEVVQTSLGKLNSIPIAIVVLDFQFMGTSMGSIVGKKSPV</sequence>
<dbReference type="InterPro" id="IPR033966">
    <property type="entry name" value="RuBisCO"/>
</dbReference>
<dbReference type="PROSITE" id="PS50980">
    <property type="entry name" value="COA_CT_NTER"/>
    <property type="match status" value="1"/>
</dbReference>
<dbReference type="EMBL" id="JBJUIK010000014">
    <property type="protein sequence ID" value="KAL3504231.1"/>
    <property type="molecule type" value="Genomic_DNA"/>
</dbReference>
<reference evidence="6 7" key="1">
    <citation type="submission" date="2024-11" db="EMBL/GenBank/DDBJ databases">
        <title>A near-complete genome assembly of Cinchona calisaya.</title>
        <authorList>
            <person name="Lian D.C."/>
            <person name="Zhao X.W."/>
            <person name="Wei L."/>
        </authorList>
    </citation>
    <scope>NUCLEOTIDE SEQUENCE [LARGE SCALE GENOMIC DNA]</scope>
    <source>
        <tissue evidence="6">Nenye</tissue>
    </source>
</reference>
<dbReference type="PANTHER" id="PTHR42704:SF17">
    <property type="entry name" value="RIBULOSE BISPHOSPHATE CARBOXYLASE LARGE CHAIN"/>
    <property type="match status" value="1"/>
</dbReference>